<feature type="non-terminal residue" evidence="2">
    <location>
        <position position="1"/>
    </location>
</feature>
<dbReference type="EMBL" id="OB703699">
    <property type="protein sequence ID" value="CAD7238553.1"/>
    <property type="molecule type" value="Genomic_DNA"/>
</dbReference>
<name>A0A7R9A0A4_9CRUS</name>
<reference evidence="2" key="1">
    <citation type="submission" date="2020-11" db="EMBL/GenBank/DDBJ databases">
        <authorList>
            <person name="Tran Van P."/>
        </authorList>
    </citation>
    <scope>NUCLEOTIDE SEQUENCE</scope>
</reference>
<dbReference type="InterPro" id="IPR055245">
    <property type="entry name" value="HTH_proteobacteria"/>
</dbReference>
<organism evidence="2">
    <name type="scientific">Cyprideis torosa</name>
    <dbReference type="NCBI Taxonomy" id="163714"/>
    <lineage>
        <taxon>Eukaryota</taxon>
        <taxon>Metazoa</taxon>
        <taxon>Ecdysozoa</taxon>
        <taxon>Arthropoda</taxon>
        <taxon>Crustacea</taxon>
        <taxon>Oligostraca</taxon>
        <taxon>Ostracoda</taxon>
        <taxon>Podocopa</taxon>
        <taxon>Podocopida</taxon>
        <taxon>Cytherocopina</taxon>
        <taxon>Cytheroidea</taxon>
        <taxon>Cytherideidae</taxon>
        <taxon>Cyprideis</taxon>
    </lineage>
</organism>
<dbReference type="PANTHER" id="PTHR11022">
    <property type="entry name" value="PEPTIDOGLYCAN RECOGNITION PROTEIN"/>
    <property type="match status" value="1"/>
</dbReference>
<proteinExistence type="inferred from homology"/>
<evidence type="ECO:0008006" key="3">
    <source>
        <dbReference type="Google" id="ProtNLM"/>
    </source>
</evidence>
<dbReference type="SUPFAM" id="SSF55846">
    <property type="entry name" value="N-acetylmuramoyl-L-alanine amidase-like"/>
    <property type="match status" value="1"/>
</dbReference>
<dbReference type="PANTHER" id="PTHR11022:SF41">
    <property type="entry name" value="PEPTIDOGLYCAN-RECOGNITION PROTEIN LC-RELATED"/>
    <property type="match status" value="1"/>
</dbReference>
<protein>
    <recommendedName>
        <fullName evidence="3">Lysozyme</fullName>
    </recommendedName>
</protein>
<dbReference type="CDD" id="cd06583">
    <property type="entry name" value="PGRP"/>
    <property type="match status" value="1"/>
</dbReference>
<dbReference type="Gene3D" id="3.40.80.10">
    <property type="entry name" value="Peptidoglycan recognition protein-like"/>
    <property type="match status" value="1"/>
</dbReference>
<dbReference type="GO" id="GO:0009253">
    <property type="term" value="P:peptidoglycan catabolic process"/>
    <property type="evidence" value="ECO:0007669"/>
    <property type="project" value="InterPro"/>
</dbReference>
<dbReference type="Pfam" id="PF01510">
    <property type="entry name" value="Amidase_2"/>
    <property type="match status" value="1"/>
</dbReference>
<gene>
    <name evidence="2" type="ORF">CTOB1V02_LOCUS16368</name>
</gene>
<dbReference type="SMART" id="SM00644">
    <property type="entry name" value="Ami_2"/>
    <property type="match status" value="1"/>
</dbReference>
<evidence type="ECO:0000313" key="2">
    <source>
        <dbReference type="EMBL" id="CAD7238553.1"/>
    </source>
</evidence>
<accession>A0A7R9A0A4</accession>
<dbReference type="InterPro" id="IPR015510">
    <property type="entry name" value="PGRP"/>
</dbReference>
<dbReference type="OrthoDB" id="10001926at2759"/>
<dbReference type="GO" id="GO:0008270">
    <property type="term" value="F:zinc ion binding"/>
    <property type="evidence" value="ECO:0007669"/>
    <property type="project" value="InterPro"/>
</dbReference>
<dbReference type="InterPro" id="IPR036505">
    <property type="entry name" value="Amidase/PGRP_sf"/>
</dbReference>
<dbReference type="InterPro" id="IPR006619">
    <property type="entry name" value="PGRP_domain_met/bac"/>
</dbReference>
<evidence type="ECO:0000256" key="1">
    <source>
        <dbReference type="ARBA" id="ARBA00007553"/>
    </source>
</evidence>
<dbReference type="SMART" id="SM00701">
    <property type="entry name" value="PGRP"/>
    <property type="match status" value="1"/>
</dbReference>
<dbReference type="AlphaFoldDB" id="A0A7R9A0A4"/>
<dbReference type="InterPro" id="IPR002502">
    <property type="entry name" value="Amidase_domain"/>
</dbReference>
<dbReference type="Pfam" id="PF14090">
    <property type="entry name" value="HTH_39"/>
    <property type="match status" value="1"/>
</dbReference>
<dbReference type="GO" id="GO:0008745">
    <property type="term" value="F:N-acetylmuramoyl-L-alanine amidase activity"/>
    <property type="evidence" value="ECO:0007669"/>
    <property type="project" value="InterPro"/>
</dbReference>
<comment type="similarity">
    <text evidence="1">Belongs to the N-acetylmuramoyl-L-alanine amidase 2 family.</text>
</comment>
<sequence length="182" mass="20565">MNSKDVKYIVVHCAYTPPAMDVSASDIDRWHREKGWLMIGYHAVIKRDGTLEKGRPLNKVGAHVRGINSKSVGICLAGGMMASQPTPEFNYTEEQMIVLRETIDDWLKAFPSARVAGHTDFDKKKTCPNFDARLWYETAQSNYNVWRLAAEIHRLRMAGLDVVMRMKKAPSGARYAEYSIAG</sequence>